<evidence type="ECO:0000256" key="3">
    <source>
        <dbReference type="ARBA" id="ARBA00022722"/>
    </source>
</evidence>
<dbReference type="HAMAP" id="MF_00227">
    <property type="entry name" value="RNase_P"/>
    <property type="match status" value="1"/>
</dbReference>
<keyword evidence="2 7" id="KW-0819">tRNA processing</keyword>
<sequence>MNQVIRNTLGKNEILRGRKQIAGLFASGKSFRRGILRILYTSVNRRDDDTLQDAAQVLFVVSKRAVPRATRRNRIRRLMREAYRHEKSSAVACARSLARKSGKSLCMALIYTGRTGTALSVDMLRKEINGLLEDVIRNLDAENDQDCRNAESP</sequence>
<reference evidence="8 9" key="1">
    <citation type="journal article" date="2020" name="Microorganisms">
        <title>Simultaneous Genome Sequencing of Prosthecochloris ethylica and Desulfuromonas acetoxidans within a Syntrophic Mixture Reveals Unique Pili and Protein Interactions.</title>
        <authorList>
            <person name="Kyndt J.A."/>
            <person name="Van Beeumen J.J."/>
            <person name="Meyer T.E."/>
        </authorList>
    </citation>
    <scope>NUCLEOTIDE SEQUENCE [LARGE SCALE GENOMIC DNA]</scope>
    <source>
        <strain evidence="8 9">N3</strain>
    </source>
</reference>
<comment type="catalytic activity">
    <reaction evidence="7">
        <text>Endonucleolytic cleavage of RNA, removing 5'-extranucleotides from tRNA precursor.</text>
        <dbReference type="EC" id="3.1.26.5"/>
    </reaction>
</comment>
<evidence type="ECO:0000256" key="4">
    <source>
        <dbReference type="ARBA" id="ARBA00022759"/>
    </source>
</evidence>
<dbReference type="Pfam" id="PF00825">
    <property type="entry name" value="Ribonuclease_P"/>
    <property type="match status" value="1"/>
</dbReference>
<comment type="similarity">
    <text evidence="7">Belongs to the RnpA family.</text>
</comment>
<dbReference type="InterPro" id="IPR014721">
    <property type="entry name" value="Ribsml_uS5_D2-typ_fold_subgr"/>
</dbReference>
<keyword evidence="6 7" id="KW-0694">RNA-binding</keyword>
<dbReference type="EC" id="3.1.26.5" evidence="7"/>
<dbReference type="Gene3D" id="3.30.230.10">
    <property type="match status" value="1"/>
</dbReference>
<evidence type="ECO:0000256" key="7">
    <source>
        <dbReference type="HAMAP-Rule" id="MF_00227"/>
    </source>
</evidence>
<dbReference type="PROSITE" id="PS00648">
    <property type="entry name" value="RIBONUCLEASE_P"/>
    <property type="match status" value="1"/>
</dbReference>
<name>A0ABR9XRC6_9CHLB</name>
<dbReference type="InterPro" id="IPR020539">
    <property type="entry name" value="RNase_P_CS"/>
</dbReference>
<comment type="subunit">
    <text evidence="7">Consists of a catalytic RNA component (M1 or rnpB) and a protein subunit.</text>
</comment>
<gene>
    <name evidence="7" type="primary">rnpA</name>
    <name evidence="8" type="ORF">INT08_05185</name>
</gene>
<dbReference type="RefSeq" id="WP_175187012.1">
    <property type="nucleotide sequence ID" value="NZ_JABVZQ010000003.1"/>
</dbReference>
<accession>A0ABR9XRC6</accession>
<evidence type="ECO:0000256" key="5">
    <source>
        <dbReference type="ARBA" id="ARBA00022801"/>
    </source>
</evidence>
<protein>
    <recommendedName>
        <fullName evidence="7">Ribonuclease P protein component</fullName>
        <shortName evidence="7">RNase P protein</shortName>
        <shortName evidence="7">RNaseP protein</shortName>
        <ecNumber evidence="7">3.1.26.5</ecNumber>
    </recommendedName>
    <alternativeName>
        <fullName evidence="7">Protein C5</fullName>
    </alternativeName>
</protein>
<dbReference type="EMBL" id="JADGII010000006">
    <property type="protein sequence ID" value="MBF0636573.1"/>
    <property type="molecule type" value="Genomic_DNA"/>
</dbReference>
<comment type="caution">
    <text evidence="8">The sequence shown here is derived from an EMBL/GenBank/DDBJ whole genome shotgun (WGS) entry which is preliminary data.</text>
</comment>
<keyword evidence="3 7" id="KW-0540">Nuclease</keyword>
<dbReference type="InterPro" id="IPR000100">
    <property type="entry name" value="RNase_P"/>
</dbReference>
<dbReference type="SUPFAM" id="SSF54211">
    <property type="entry name" value="Ribosomal protein S5 domain 2-like"/>
    <property type="match status" value="1"/>
</dbReference>
<evidence type="ECO:0000313" key="9">
    <source>
        <dbReference type="Proteomes" id="UP000619838"/>
    </source>
</evidence>
<comment type="function">
    <text evidence="1 7">RNaseP catalyzes the removal of the 5'-leader sequence from pre-tRNA to produce the mature 5'-terminus. It can also cleave other RNA substrates such as 4.5S RNA. The protein component plays an auxiliary but essential role in vivo by binding to the 5'-leader sequence and broadening the substrate specificity of the ribozyme.</text>
</comment>
<keyword evidence="4 7" id="KW-0255">Endonuclease</keyword>
<evidence type="ECO:0000256" key="1">
    <source>
        <dbReference type="ARBA" id="ARBA00002663"/>
    </source>
</evidence>
<dbReference type="InterPro" id="IPR020568">
    <property type="entry name" value="Ribosomal_Su5_D2-typ_SF"/>
</dbReference>
<keyword evidence="5 7" id="KW-0378">Hydrolase</keyword>
<keyword evidence="9" id="KW-1185">Reference proteome</keyword>
<proteinExistence type="inferred from homology"/>
<organism evidence="8 9">
    <name type="scientific">Prosthecochloris ethylica</name>
    <dbReference type="NCBI Taxonomy" id="2743976"/>
    <lineage>
        <taxon>Bacteria</taxon>
        <taxon>Pseudomonadati</taxon>
        <taxon>Chlorobiota</taxon>
        <taxon>Chlorobiia</taxon>
        <taxon>Chlorobiales</taxon>
        <taxon>Chlorobiaceae</taxon>
        <taxon>Prosthecochloris</taxon>
    </lineage>
</organism>
<dbReference type="Proteomes" id="UP000619838">
    <property type="component" value="Unassembled WGS sequence"/>
</dbReference>
<evidence type="ECO:0000313" key="8">
    <source>
        <dbReference type="EMBL" id="MBF0636573.1"/>
    </source>
</evidence>
<evidence type="ECO:0000256" key="2">
    <source>
        <dbReference type="ARBA" id="ARBA00022694"/>
    </source>
</evidence>
<evidence type="ECO:0000256" key="6">
    <source>
        <dbReference type="ARBA" id="ARBA00022884"/>
    </source>
</evidence>